<comment type="similarity">
    <text evidence="2 10 11">Belongs to the TonB-dependent receptor family.</text>
</comment>
<comment type="subcellular location">
    <subcellularLocation>
        <location evidence="1 10">Cell outer membrane</location>
        <topology evidence="1 10">Multi-pass membrane protein</topology>
    </subcellularLocation>
</comment>
<dbReference type="PROSITE" id="PS52016">
    <property type="entry name" value="TONB_DEPENDENT_REC_3"/>
    <property type="match status" value="1"/>
</dbReference>
<keyword evidence="7 10" id="KW-0472">Membrane</keyword>
<keyword evidence="6 11" id="KW-0798">TonB box</keyword>
<reference evidence="15 16" key="1">
    <citation type="submission" date="2020-03" db="EMBL/GenBank/DDBJ databases">
        <authorList>
            <person name="Wang L."/>
            <person name="He N."/>
            <person name="Li Y."/>
            <person name="Fang Y."/>
            <person name="Zhang F."/>
        </authorList>
    </citation>
    <scope>NUCLEOTIDE SEQUENCE [LARGE SCALE GENOMIC DNA]</scope>
    <source>
        <strain evidence="15 16">36D10-4-7</strain>
    </source>
</reference>
<evidence type="ECO:0000259" key="13">
    <source>
        <dbReference type="Pfam" id="PF00593"/>
    </source>
</evidence>
<feature type="domain" description="TonB-dependent receptor-like beta-barrel" evidence="13">
    <location>
        <begin position="233"/>
        <end position="666"/>
    </location>
</feature>
<feature type="chain" id="PRO_5045696583" evidence="12">
    <location>
        <begin position="25"/>
        <end position="697"/>
    </location>
</feature>
<evidence type="ECO:0000256" key="3">
    <source>
        <dbReference type="ARBA" id="ARBA00022448"/>
    </source>
</evidence>
<dbReference type="SUPFAM" id="SSF56935">
    <property type="entry name" value="Porins"/>
    <property type="match status" value="1"/>
</dbReference>
<keyword evidence="9 10" id="KW-0998">Cell outer membrane</keyword>
<dbReference type="InterPro" id="IPR039426">
    <property type="entry name" value="TonB-dep_rcpt-like"/>
</dbReference>
<dbReference type="Proteomes" id="UP000732399">
    <property type="component" value="Unassembled WGS sequence"/>
</dbReference>
<dbReference type="NCBIfam" id="TIGR01783">
    <property type="entry name" value="TonB-siderophor"/>
    <property type="match status" value="1"/>
</dbReference>
<gene>
    <name evidence="15" type="ORF">HBH26_18410</name>
</gene>
<evidence type="ECO:0000256" key="8">
    <source>
        <dbReference type="ARBA" id="ARBA00023170"/>
    </source>
</evidence>
<evidence type="ECO:0000256" key="7">
    <source>
        <dbReference type="ARBA" id="ARBA00023136"/>
    </source>
</evidence>
<dbReference type="CDD" id="cd01347">
    <property type="entry name" value="ligand_gated_channel"/>
    <property type="match status" value="1"/>
</dbReference>
<keyword evidence="12" id="KW-0732">Signal</keyword>
<accession>A0ABX1CRL8</accession>
<evidence type="ECO:0000313" key="16">
    <source>
        <dbReference type="Proteomes" id="UP000732399"/>
    </source>
</evidence>
<sequence>MTIHRARIAAPLLAAALGAAPAAAQSRDEAAHREEDIVVLGTGSARDAALGSDLVTRRMSPSSRSLERDLLVANGTYRLSDALDLFSGVSQQNNRGGFIDNFAIRGFLGTPDGGAEYYVDGFLGNRGLAAPRDPATTERIEVLKGPSGAVFGDIDPAGRVNIVSKTPRFAPAAQAVLLAGSFGTRRAELDVTGPLSAALAARIVVAAEEGDGYRDFVGLSRHVVSPSITWIPAADTRLTLLAEHVSFASAFDRGIPAIGGDPLALPRSRFFGEPGDGDHRARNTRVQLTGERDLGGEWRVTGGAAWRRSTLTGFSSDPSRLVDGRTLWRQRRERGYAAEDLAARVELSGRVEAGGTHHVAIGAKVATLDYLELLRRRNPTAAAPYAIDVFAPVYGGAAPALLPFTDQRERRRALTLYAQDMVDVTDRLTLSGGVRVEPFRQRLRRNLTGQTSERTGAPATFRAGARYRLGAALALHANWGESFLQNAGIGRPPRPDAPGPSFAPEQAHGWEVGATGRWRGVDLAATWFDIEKRNILTNDPLDPNFLAPVGSLRSRGVELDAAIRLAGRWQVVANYAYVDARADDSAFATADVLNVARHSGTVLAVARFPTHRGGDWSVSAGATYVGDRAGAIDASGLRLPGYVKAKLAGEVGLSAALTLRAEADNLFDTAYAMSSYSPLWTFPGAPRTVRVSLRLSI</sequence>
<evidence type="ECO:0000256" key="5">
    <source>
        <dbReference type="ARBA" id="ARBA00022692"/>
    </source>
</evidence>
<dbReference type="InterPro" id="IPR000531">
    <property type="entry name" value="Beta-barrel_TonB"/>
</dbReference>
<name>A0ABX1CRL8_9SPHN</name>
<dbReference type="InterPro" id="IPR036942">
    <property type="entry name" value="Beta-barrel_TonB_sf"/>
</dbReference>
<dbReference type="InterPro" id="IPR010105">
    <property type="entry name" value="TonB_sidphr_rcpt"/>
</dbReference>
<feature type="signal peptide" evidence="12">
    <location>
        <begin position="1"/>
        <end position="24"/>
    </location>
</feature>
<evidence type="ECO:0000256" key="9">
    <source>
        <dbReference type="ARBA" id="ARBA00023237"/>
    </source>
</evidence>
<keyword evidence="3 10" id="KW-0813">Transport</keyword>
<keyword evidence="8 15" id="KW-0675">Receptor</keyword>
<dbReference type="Gene3D" id="2.40.170.20">
    <property type="entry name" value="TonB-dependent receptor, beta-barrel domain"/>
    <property type="match status" value="1"/>
</dbReference>
<organism evidence="15 16">
    <name type="scientific">Sphingomonas corticis</name>
    <dbReference type="NCBI Taxonomy" id="2722791"/>
    <lineage>
        <taxon>Bacteria</taxon>
        <taxon>Pseudomonadati</taxon>
        <taxon>Pseudomonadota</taxon>
        <taxon>Alphaproteobacteria</taxon>
        <taxon>Sphingomonadales</taxon>
        <taxon>Sphingomonadaceae</taxon>
        <taxon>Sphingomonas</taxon>
    </lineage>
</organism>
<protein>
    <submittedName>
        <fullName evidence="15">TonB-dependent siderophore receptor</fullName>
    </submittedName>
</protein>
<dbReference type="Pfam" id="PF07715">
    <property type="entry name" value="Plug"/>
    <property type="match status" value="1"/>
</dbReference>
<dbReference type="Gene3D" id="2.170.130.10">
    <property type="entry name" value="TonB-dependent receptor, plug domain"/>
    <property type="match status" value="1"/>
</dbReference>
<evidence type="ECO:0000256" key="11">
    <source>
        <dbReference type="RuleBase" id="RU003357"/>
    </source>
</evidence>
<evidence type="ECO:0000259" key="14">
    <source>
        <dbReference type="Pfam" id="PF07715"/>
    </source>
</evidence>
<proteinExistence type="inferred from homology"/>
<dbReference type="PANTHER" id="PTHR32552:SF90">
    <property type="entry name" value="METAL-PSEUDOPALINE RECEPTOR CNTO"/>
    <property type="match status" value="1"/>
</dbReference>
<comment type="caution">
    <text evidence="15">The sequence shown here is derived from an EMBL/GenBank/DDBJ whole genome shotgun (WGS) entry which is preliminary data.</text>
</comment>
<evidence type="ECO:0000256" key="1">
    <source>
        <dbReference type="ARBA" id="ARBA00004571"/>
    </source>
</evidence>
<keyword evidence="5 10" id="KW-0812">Transmembrane</keyword>
<dbReference type="Pfam" id="PF00593">
    <property type="entry name" value="TonB_dep_Rec_b-barrel"/>
    <property type="match status" value="1"/>
</dbReference>
<feature type="domain" description="TonB-dependent receptor plug" evidence="14">
    <location>
        <begin position="60"/>
        <end position="158"/>
    </location>
</feature>
<evidence type="ECO:0000256" key="12">
    <source>
        <dbReference type="SAM" id="SignalP"/>
    </source>
</evidence>
<keyword evidence="16" id="KW-1185">Reference proteome</keyword>
<evidence type="ECO:0000256" key="6">
    <source>
        <dbReference type="ARBA" id="ARBA00023077"/>
    </source>
</evidence>
<evidence type="ECO:0000256" key="2">
    <source>
        <dbReference type="ARBA" id="ARBA00009810"/>
    </source>
</evidence>
<dbReference type="InterPro" id="IPR037066">
    <property type="entry name" value="Plug_dom_sf"/>
</dbReference>
<evidence type="ECO:0000313" key="15">
    <source>
        <dbReference type="EMBL" id="NJR80554.1"/>
    </source>
</evidence>
<keyword evidence="4 10" id="KW-1134">Transmembrane beta strand</keyword>
<dbReference type="RefSeq" id="WP_168136104.1">
    <property type="nucleotide sequence ID" value="NZ_JAAVJH010000021.1"/>
</dbReference>
<dbReference type="PANTHER" id="PTHR32552">
    <property type="entry name" value="FERRICHROME IRON RECEPTOR-RELATED"/>
    <property type="match status" value="1"/>
</dbReference>
<dbReference type="InterPro" id="IPR012910">
    <property type="entry name" value="Plug_dom"/>
</dbReference>
<dbReference type="EMBL" id="JAAVJH010000021">
    <property type="protein sequence ID" value="NJR80554.1"/>
    <property type="molecule type" value="Genomic_DNA"/>
</dbReference>
<evidence type="ECO:0000256" key="4">
    <source>
        <dbReference type="ARBA" id="ARBA00022452"/>
    </source>
</evidence>
<evidence type="ECO:0000256" key="10">
    <source>
        <dbReference type="PROSITE-ProRule" id="PRU01360"/>
    </source>
</evidence>